<comment type="cofactor">
    <cofactor evidence="1 9">
        <name>heme</name>
        <dbReference type="ChEBI" id="CHEBI:30413"/>
    </cofactor>
</comment>
<evidence type="ECO:0000256" key="10">
    <source>
        <dbReference type="RuleBase" id="RU000461"/>
    </source>
</evidence>
<comment type="pathway">
    <text evidence="2">Secondary metabolite biosynthesis.</text>
</comment>
<evidence type="ECO:0000256" key="1">
    <source>
        <dbReference type="ARBA" id="ARBA00001971"/>
    </source>
</evidence>
<keyword evidence="8 10" id="KW-0503">Monooxygenase</keyword>
<evidence type="ECO:0000256" key="2">
    <source>
        <dbReference type="ARBA" id="ARBA00005179"/>
    </source>
</evidence>
<dbReference type="Proteomes" id="UP000636479">
    <property type="component" value="Unassembled WGS sequence"/>
</dbReference>
<feature type="binding site" description="axial binding residue" evidence="9">
    <location>
        <position position="435"/>
    </location>
    <ligand>
        <name>heme</name>
        <dbReference type="ChEBI" id="CHEBI:30413"/>
    </ligand>
    <ligandPart>
        <name>Fe</name>
        <dbReference type="ChEBI" id="CHEBI:18248"/>
    </ligandPart>
</feature>
<sequence>MQATSVAAALVVLPVVLWRILRRNPLPLPPGPPKRFLIGNLHQLPKSKQWLAYAEWAKQYGPIMTLQIFSHTTIILTSAKAAIDLLDSRAGIYSDRPFTWMLSRLAGNENAMFGLSSLDSRFPRYRKMLTVGLNKRAVAKYRPVLENALKGFLKNVSNDPDSYGSLLTTYSGGIALKIAYGYDVVEPAEEDYFVQLIDGAEGTVPILIQKFYFVELFPFLRFLPKWFPTAAFHRVAANSRKIMDAMVYVPNDWAKKKLETNPSDPSYFSGHYFSHEDGTPLSEAEAQDLMWTAGAIYTGGAHTTSSAITSFLLLMTTHPEVQARAQAELDQVVGRGRLVNSDDRASLTYIAAMIKETMRWAPPVPQGLRHRVTQDDVYDGYFIPKGAMILSNIWAITHDPEMYPNPSDFDPTRFLGETQQHDPYDFIFGFGRRVCPGATLAEETVFLAAANLLALFDIKKALDDAGNEVDPMKDLDWRTGLVTQALNFRFRLIPRSSDTLVIIES</sequence>
<dbReference type="GO" id="GO:0004497">
    <property type="term" value="F:monooxygenase activity"/>
    <property type="evidence" value="ECO:0007669"/>
    <property type="project" value="UniProtKB-KW"/>
</dbReference>
<comment type="caution">
    <text evidence="11">The sequence shown here is derived from an EMBL/GenBank/DDBJ whole genome shotgun (WGS) entry which is preliminary data.</text>
</comment>
<dbReference type="PROSITE" id="PS00086">
    <property type="entry name" value="CYTOCHROME_P450"/>
    <property type="match status" value="1"/>
</dbReference>
<keyword evidence="5 9" id="KW-0479">Metal-binding</keyword>
<comment type="similarity">
    <text evidence="3 10">Belongs to the cytochrome P450 family.</text>
</comment>
<dbReference type="EMBL" id="JACAZF010000001">
    <property type="protein sequence ID" value="KAF7314914.1"/>
    <property type="molecule type" value="Genomic_DNA"/>
</dbReference>
<evidence type="ECO:0000256" key="5">
    <source>
        <dbReference type="ARBA" id="ARBA00022723"/>
    </source>
</evidence>
<evidence type="ECO:0000256" key="4">
    <source>
        <dbReference type="ARBA" id="ARBA00022617"/>
    </source>
</evidence>
<dbReference type="PRINTS" id="PR00385">
    <property type="entry name" value="P450"/>
</dbReference>
<keyword evidence="7 9" id="KW-0408">Iron</keyword>
<dbReference type="InterPro" id="IPR036396">
    <property type="entry name" value="Cyt_P450_sf"/>
</dbReference>
<evidence type="ECO:0000256" key="6">
    <source>
        <dbReference type="ARBA" id="ARBA00023002"/>
    </source>
</evidence>
<dbReference type="PANTHER" id="PTHR46300:SF7">
    <property type="entry name" value="P450, PUTATIVE (EUROFUNG)-RELATED"/>
    <property type="match status" value="1"/>
</dbReference>
<evidence type="ECO:0000256" key="9">
    <source>
        <dbReference type="PIRSR" id="PIRSR602401-1"/>
    </source>
</evidence>
<dbReference type="PANTHER" id="PTHR46300">
    <property type="entry name" value="P450, PUTATIVE (EUROFUNG)-RELATED-RELATED"/>
    <property type="match status" value="1"/>
</dbReference>
<name>A0A8H6TCR1_9AGAR</name>
<keyword evidence="4 9" id="KW-0349">Heme</keyword>
<dbReference type="RefSeq" id="XP_037224937.1">
    <property type="nucleotide sequence ID" value="XM_037357027.1"/>
</dbReference>
<organism evidence="11 12">
    <name type="scientific">Mycena indigotica</name>
    <dbReference type="NCBI Taxonomy" id="2126181"/>
    <lineage>
        <taxon>Eukaryota</taxon>
        <taxon>Fungi</taxon>
        <taxon>Dikarya</taxon>
        <taxon>Basidiomycota</taxon>
        <taxon>Agaricomycotina</taxon>
        <taxon>Agaricomycetes</taxon>
        <taxon>Agaricomycetidae</taxon>
        <taxon>Agaricales</taxon>
        <taxon>Marasmiineae</taxon>
        <taxon>Mycenaceae</taxon>
        <taxon>Mycena</taxon>
    </lineage>
</organism>
<dbReference type="OrthoDB" id="2789670at2759"/>
<dbReference type="AlphaFoldDB" id="A0A8H6TCR1"/>
<reference evidence="11" key="1">
    <citation type="submission" date="2020-05" db="EMBL/GenBank/DDBJ databases">
        <title>Mycena genomes resolve the evolution of fungal bioluminescence.</title>
        <authorList>
            <person name="Tsai I.J."/>
        </authorList>
    </citation>
    <scope>NUCLEOTIDE SEQUENCE</scope>
    <source>
        <strain evidence="11">171206Taipei</strain>
    </source>
</reference>
<dbReference type="SUPFAM" id="SSF48264">
    <property type="entry name" value="Cytochrome P450"/>
    <property type="match status" value="1"/>
</dbReference>
<accession>A0A8H6TCR1</accession>
<dbReference type="Pfam" id="PF00067">
    <property type="entry name" value="p450"/>
    <property type="match status" value="1"/>
</dbReference>
<evidence type="ECO:0000313" key="11">
    <source>
        <dbReference type="EMBL" id="KAF7314914.1"/>
    </source>
</evidence>
<dbReference type="InterPro" id="IPR002401">
    <property type="entry name" value="Cyt_P450_E_grp-I"/>
</dbReference>
<gene>
    <name evidence="11" type="ORF">MIND_00005300</name>
</gene>
<dbReference type="Gene3D" id="1.10.630.10">
    <property type="entry name" value="Cytochrome P450"/>
    <property type="match status" value="1"/>
</dbReference>
<dbReference type="InterPro" id="IPR001128">
    <property type="entry name" value="Cyt_P450"/>
</dbReference>
<protein>
    <submittedName>
        <fullName evidence="11">Cytochrome P450</fullName>
    </submittedName>
</protein>
<evidence type="ECO:0000313" key="12">
    <source>
        <dbReference type="Proteomes" id="UP000636479"/>
    </source>
</evidence>
<dbReference type="GO" id="GO:0005506">
    <property type="term" value="F:iron ion binding"/>
    <property type="evidence" value="ECO:0007669"/>
    <property type="project" value="InterPro"/>
</dbReference>
<dbReference type="GO" id="GO:0016705">
    <property type="term" value="F:oxidoreductase activity, acting on paired donors, with incorporation or reduction of molecular oxygen"/>
    <property type="evidence" value="ECO:0007669"/>
    <property type="project" value="InterPro"/>
</dbReference>
<evidence type="ECO:0000256" key="3">
    <source>
        <dbReference type="ARBA" id="ARBA00010617"/>
    </source>
</evidence>
<dbReference type="CDD" id="cd11065">
    <property type="entry name" value="CYP64-like"/>
    <property type="match status" value="1"/>
</dbReference>
<evidence type="ECO:0000256" key="8">
    <source>
        <dbReference type="ARBA" id="ARBA00023033"/>
    </source>
</evidence>
<dbReference type="InterPro" id="IPR050364">
    <property type="entry name" value="Cytochrome_P450_fung"/>
</dbReference>
<dbReference type="GeneID" id="59339543"/>
<dbReference type="InterPro" id="IPR017972">
    <property type="entry name" value="Cyt_P450_CS"/>
</dbReference>
<evidence type="ECO:0000256" key="7">
    <source>
        <dbReference type="ARBA" id="ARBA00023004"/>
    </source>
</evidence>
<dbReference type="PRINTS" id="PR00463">
    <property type="entry name" value="EP450I"/>
</dbReference>
<proteinExistence type="inferred from homology"/>
<dbReference type="GO" id="GO:0020037">
    <property type="term" value="F:heme binding"/>
    <property type="evidence" value="ECO:0007669"/>
    <property type="project" value="InterPro"/>
</dbReference>
<keyword evidence="6 10" id="KW-0560">Oxidoreductase</keyword>
<keyword evidence="12" id="KW-1185">Reference proteome</keyword>